<protein>
    <submittedName>
        <fullName evidence="1">Small basic protein</fullName>
    </submittedName>
</protein>
<evidence type="ECO:0000313" key="1">
    <source>
        <dbReference type="EMBL" id="WDE96128.1"/>
    </source>
</evidence>
<keyword evidence="2" id="KW-1185">Reference proteome</keyword>
<sequence>MSIHRSLKVKGNTAGKKNVLKRFERVDQLIEEGRLKPGDPVLGLPKTKVNI</sequence>
<dbReference type="InterPro" id="IPR026405">
    <property type="entry name" value="Chlam/Ver/Plancto_rRNA"/>
</dbReference>
<proteinExistence type="predicted"/>
<reference evidence="1 2" key="1">
    <citation type="submission" date="2023-02" db="EMBL/GenBank/DDBJ databases">
        <title>Genome sequence of Lentisphaera profundi SAORIC-696.</title>
        <authorList>
            <person name="Kim e."/>
            <person name="Cho J.-C."/>
            <person name="Choi A."/>
            <person name="Kang I."/>
        </authorList>
    </citation>
    <scope>NUCLEOTIDE SEQUENCE [LARGE SCALE GENOMIC DNA]</scope>
    <source>
        <strain evidence="1 2">SAORIC-696</strain>
    </source>
</reference>
<dbReference type="Proteomes" id="UP001214250">
    <property type="component" value="Chromosome 1"/>
</dbReference>
<accession>A0ABY7VSB4</accession>
<dbReference type="RefSeq" id="WP_274150178.1">
    <property type="nucleotide sequence ID" value="NZ_CP117811.1"/>
</dbReference>
<dbReference type="EMBL" id="CP117811">
    <property type="protein sequence ID" value="WDE96128.1"/>
    <property type="molecule type" value="Genomic_DNA"/>
</dbReference>
<dbReference type="NCBIfam" id="TIGR04137">
    <property type="entry name" value="Chlam_Ver_rRNA"/>
    <property type="match status" value="1"/>
</dbReference>
<evidence type="ECO:0000313" key="2">
    <source>
        <dbReference type="Proteomes" id="UP001214250"/>
    </source>
</evidence>
<organism evidence="1 2">
    <name type="scientific">Lentisphaera profundi</name>
    <dbReference type="NCBI Taxonomy" id="1658616"/>
    <lineage>
        <taxon>Bacteria</taxon>
        <taxon>Pseudomonadati</taxon>
        <taxon>Lentisphaerota</taxon>
        <taxon>Lentisphaeria</taxon>
        <taxon>Lentisphaerales</taxon>
        <taxon>Lentisphaeraceae</taxon>
        <taxon>Lentisphaera</taxon>
    </lineage>
</organism>
<name>A0ABY7VSB4_9BACT</name>
<gene>
    <name evidence="1" type="ORF">PQO03_10425</name>
</gene>